<accession>A0A941D523</accession>
<protein>
    <recommendedName>
        <fullName evidence="3">DUF2190 domain-containing protein</fullName>
    </recommendedName>
</protein>
<dbReference type="EMBL" id="JAGSGD010000003">
    <property type="protein sequence ID" value="MBR7621864.1"/>
    <property type="molecule type" value="Genomic_DNA"/>
</dbReference>
<evidence type="ECO:0000313" key="1">
    <source>
        <dbReference type="EMBL" id="MBR7621864.1"/>
    </source>
</evidence>
<dbReference type="Proteomes" id="UP000622580">
    <property type="component" value="Unassembled WGS sequence"/>
</dbReference>
<gene>
    <name evidence="1" type="ORF">JKL49_20905</name>
</gene>
<proteinExistence type="predicted"/>
<keyword evidence="2" id="KW-1185">Reference proteome</keyword>
<name>A0A941D523_9CAUL</name>
<evidence type="ECO:0008006" key="3">
    <source>
        <dbReference type="Google" id="ProtNLM"/>
    </source>
</evidence>
<dbReference type="AlphaFoldDB" id="A0A941D523"/>
<evidence type="ECO:0000313" key="2">
    <source>
        <dbReference type="Proteomes" id="UP000622580"/>
    </source>
</evidence>
<reference evidence="1" key="1">
    <citation type="submission" date="2021-04" db="EMBL/GenBank/DDBJ databases">
        <title>Draft genome assembly of strain Phenylobacterium sp. 20VBR1 using MiniION and Illumina platforms.</title>
        <authorList>
            <person name="Thomas F.A."/>
            <person name="Krishnan K.P."/>
            <person name="Sinha R.K."/>
        </authorList>
    </citation>
    <scope>NUCLEOTIDE SEQUENCE</scope>
    <source>
        <strain evidence="1">20VBR1</strain>
    </source>
</reference>
<organism evidence="1 2">
    <name type="scientific">Phenylobacterium glaciei</name>
    <dbReference type="NCBI Taxonomy" id="2803784"/>
    <lineage>
        <taxon>Bacteria</taxon>
        <taxon>Pseudomonadati</taxon>
        <taxon>Pseudomonadota</taxon>
        <taxon>Alphaproteobacteria</taxon>
        <taxon>Caulobacterales</taxon>
        <taxon>Caulobacteraceae</taxon>
        <taxon>Phenylobacterium</taxon>
    </lineage>
</organism>
<sequence length="136" mass="13522">MVDFTIVAANVVPGTGAILNQGTAGEAITAGQPVALDPTTSKYVKADNDNATVALRRPAGICVVGANTNGPLIFQSAGEIALGTTLTPGVPVFVSATAGGICPQADLTTGKTVQMLGLCKTAAILSMDINPLGITI</sequence>
<dbReference type="RefSeq" id="WP_215343376.1">
    <property type="nucleotide sequence ID" value="NZ_JAGSGD010000003.1"/>
</dbReference>
<comment type="caution">
    <text evidence="1">The sequence shown here is derived from an EMBL/GenBank/DDBJ whole genome shotgun (WGS) entry which is preliminary data.</text>
</comment>